<evidence type="ECO:0000256" key="1">
    <source>
        <dbReference type="SAM" id="MobiDB-lite"/>
    </source>
</evidence>
<evidence type="ECO:0000313" key="3">
    <source>
        <dbReference type="WBParaSite" id="GPLIN_000255400"/>
    </source>
</evidence>
<dbReference type="WBParaSite" id="GPLIN_000255400">
    <property type="protein sequence ID" value="GPLIN_000255400"/>
    <property type="gene ID" value="GPLIN_000255400"/>
</dbReference>
<sequence length="99" mass="11582">MKFTTYFGLRSQTTRLQDTRRWIGNHPLDRSCTFSGAPVKGNLNKRANPSSRSVRYTSQPQRRSDSALDSSQFTRRYYGNPRRNVQLRMPIGEAFSYRM</sequence>
<accession>A0A183BPL8</accession>
<protein>
    <submittedName>
        <fullName evidence="3">Uncharacterized protein</fullName>
    </submittedName>
</protein>
<evidence type="ECO:0000313" key="2">
    <source>
        <dbReference type="Proteomes" id="UP000050741"/>
    </source>
</evidence>
<proteinExistence type="predicted"/>
<name>A0A183BPL8_GLOPA</name>
<organism evidence="2 3">
    <name type="scientific">Globodera pallida</name>
    <name type="common">Potato cyst nematode worm</name>
    <name type="synonym">Heterodera pallida</name>
    <dbReference type="NCBI Taxonomy" id="36090"/>
    <lineage>
        <taxon>Eukaryota</taxon>
        <taxon>Metazoa</taxon>
        <taxon>Ecdysozoa</taxon>
        <taxon>Nematoda</taxon>
        <taxon>Chromadorea</taxon>
        <taxon>Rhabditida</taxon>
        <taxon>Tylenchina</taxon>
        <taxon>Tylenchomorpha</taxon>
        <taxon>Tylenchoidea</taxon>
        <taxon>Heteroderidae</taxon>
        <taxon>Heteroderinae</taxon>
        <taxon>Globodera</taxon>
    </lineage>
</organism>
<reference evidence="2" key="1">
    <citation type="submission" date="2013-12" db="EMBL/GenBank/DDBJ databases">
        <authorList>
            <person name="Aslett M."/>
        </authorList>
    </citation>
    <scope>NUCLEOTIDE SEQUENCE [LARGE SCALE GENOMIC DNA]</scope>
    <source>
        <strain evidence="2">Lindley</strain>
    </source>
</reference>
<reference evidence="2" key="2">
    <citation type="submission" date="2014-05" db="EMBL/GenBank/DDBJ databases">
        <title>The genome and life-stage specific transcriptomes of Globodera pallida elucidate key aspects of plant parasitism by a cyst nematode.</title>
        <authorList>
            <person name="Cotton J.A."/>
            <person name="Lilley C.J."/>
            <person name="Jones L.M."/>
            <person name="Kikuchi T."/>
            <person name="Reid A.J."/>
            <person name="Thorpe P."/>
            <person name="Tsai I.J."/>
            <person name="Beasley H."/>
            <person name="Blok V."/>
            <person name="Cock P.J.A."/>
            <person name="Van den Akker S.E."/>
            <person name="Holroyd N."/>
            <person name="Hunt M."/>
            <person name="Mantelin S."/>
            <person name="Naghra H."/>
            <person name="Pain A."/>
            <person name="Palomares-Rius J.E."/>
            <person name="Zarowiecki M."/>
            <person name="Berriman M."/>
            <person name="Jones J.T."/>
            <person name="Urwin P.E."/>
        </authorList>
    </citation>
    <scope>NUCLEOTIDE SEQUENCE [LARGE SCALE GENOMIC DNA]</scope>
    <source>
        <strain evidence="2">Lindley</strain>
    </source>
</reference>
<feature type="region of interest" description="Disordered" evidence="1">
    <location>
        <begin position="33"/>
        <end position="81"/>
    </location>
</feature>
<dbReference type="Proteomes" id="UP000050741">
    <property type="component" value="Unassembled WGS sequence"/>
</dbReference>
<feature type="compositionally biased region" description="Polar residues" evidence="1">
    <location>
        <begin position="45"/>
        <end position="74"/>
    </location>
</feature>
<keyword evidence="2" id="KW-1185">Reference proteome</keyword>
<dbReference type="AlphaFoldDB" id="A0A183BPL8"/>
<reference evidence="3" key="3">
    <citation type="submission" date="2016-06" db="UniProtKB">
        <authorList>
            <consortium name="WormBaseParasite"/>
        </authorList>
    </citation>
    <scope>IDENTIFICATION</scope>
</reference>